<reference evidence="1 2" key="1">
    <citation type="journal article" date="2024" name="BMC Genomics">
        <title>De novo assembly and annotation of Popillia japonica's genome with initial clues to its potential as an invasive pest.</title>
        <authorList>
            <person name="Cucini C."/>
            <person name="Boschi S."/>
            <person name="Funari R."/>
            <person name="Cardaioli E."/>
            <person name="Iannotti N."/>
            <person name="Marturano G."/>
            <person name="Paoli F."/>
            <person name="Bruttini M."/>
            <person name="Carapelli A."/>
            <person name="Frati F."/>
            <person name="Nardi F."/>
        </authorList>
    </citation>
    <scope>NUCLEOTIDE SEQUENCE [LARGE SCALE GENOMIC DNA]</scope>
    <source>
        <strain evidence="1">DMR45628</strain>
    </source>
</reference>
<evidence type="ECO:0000313" key="1">
    <source>
        <dbReference type="EMBL" id="KAK9738533.1"/>
    </source>
</evidence>
<comment type="caution">
    <text evidence="1">The sequence shown here is derived from an EMBL/GenBank/DDBJ whole genome shotgun (WGS) entry which is preliminary data.</text>
</comment>
<dbReference type="AlphaFoldDB" id="A0AAW1LWT8"/>
<sequence>MRHLMQPLDVAVFAPMKKKWRQILDQWRKENRHPGSLPKEQFPQLLQRLWIGIGDTITENLKSGFRGTGLHPYLQELYEVLKRILGGLETDSVVSARTLDDSLIELLKEHRGTGEKPKPKRGKKIVPSANIAVDEPAYTAKVLDVVSTSTAKQGTSNASMSSKELKVTRGSQRKGQDISKCSICCINWKDCRGRADWIQCTKCHGSICSPCRHSSPILHQPMKENLLYSNNIDVSGFTNQ</sequence>
<gene>
    <name evidence="1" type="ORF">QE152_g9755</name>
</gene>
<name>A0AAW1LWT8_POPJA</name>
<dbReference type="Proteomes" id="UP001458880">
    <property type="component" value="Unassembled WGS sequence"/>
</dbReference>
<proteinExistence type="predicted"/>
<organism evidence="1 2">
    <name type="scientific">Popillia japonica</name>
    <name type="common">Japanese beetle</name>
    <dbReference type="NCBI Taxonomy" id="7064"/>
    <lineage>
        <taxon>Eukaryota</taxon>
        <taxon>Metazoa</taxon>
        <taxon>Ecdysozoa</taxon>
        <taxon>Arthropoda</taxon>
        <taxon>Hexapoda</taxon>
        <taxon>Insecta</taxon>
        <taxon>Pterygota</taxon>
        <taxon>Neoptera</taxon>
        <taxon>Endopterygota</taxon>
        <taxon>Coleoptera</taxon>
        <taxon>Polyphaga</taxon>
        <taxon>Scarabaeiformia</taxon>
        <taxon>Scarabaeidae</taxon>
        <taxon>Rutelinae</taxon>
        <taxon>Popillia</taxon>
    </lineage>
</organism>
<protein>
    <submittedName>
        <fullName evidence="1">Uncharacterized protein</fullName>
    </submittedName>
</protein>
<keyword evidence="2" id="KW-1185">Reference proteome</keyword>
<evidence type="ECO:0000313" key="2">
    <source>
        <dbReference type="Proteomes" id="UP001458880"/>
    </source>
</evidence>
<dbReference type="EMBL" id="JASPKY010000085">
    <property type="protein sequence ID" value="KAK9738533.1"/>
    <property type="molecule type" value="Genomic_DNA"/>
</dbReference>
<accession>A0AAW1LWT8</accession>